<proteinExistence type="predicted"/>
<keyword evidence="2" id="KW-0732">Signal</keyword>
<evidence type="ECO:0000313" key="3">
    <source>
        <dbReference type="EMBL" id="MFD2874138.1"/>
    </source>
</evidence>
<accession>A0ABW5YFI4</accession>
<keyword evidence="1" id="KW-0175">Coiled coil</keyword>
<evidence type="ECO:0008006" key="5">
    <source>
        <dbReference type="Google" id="ProtNLM"/>
    </source>
</evidence>
<dbReference type="Proteomes" id="UP001597557">
    <property type="component" value="Unassembled WGS sequence"/>
</dbReference>
<feature type="signal peptide" evidence="2">
    <location>
        <begin position="1"/>
        <end position="19"/>
    </location>
</feature>
<dbReference type="RefSeq" id="WP_377188217.1">
    <property type="nucleotide sequence ID" value="NZ_JBHUPD010000003.1"/>
</dbReference>
<sequence length="737" mass="75740">MKKAISLVAVVFIGHCAFAQTNNFPPSGNVGIGTYTPAVKTHILSTTEQLRLAYDSTHYSTFTTSSAGNLLFKPSGGHLGLGGIQIATGLYNSLAMTGASTAYGLYGAGVIQSDVTTTGTYFVTGASTAAASFTLPNLYHYLSSQGTFGAGSTVTNQYGFTVSSTMVGATNNFGFYGSIPAGTGRWNLYMPGTANNYLAGQLSIGTTNTSTAPLYVTLAGITAAGVTRGAYLAQSLGATSNGSSQVALDISPTFTNSGTGILNFGSLTGGSGYANGTYTNVPLTGGTGSGALASITVSGGAVTSTGVTTNGTGYTVGDVLSAAASFDSIGAGSGFSITVTGLGYTSVHNYAIRSLTNGYVQIGGNMSQGVTTQSNINLYLGKILTGSSSAYGVYSTNVIQPDVSTAYLFLTAPGTASSNFNLTNLYHYSASQSTIGTGSSITTQAGFTATNSLIGAANNYGFLGNIPAGTGRWNLYMAGNAANYIGGNLGVATTTPIAKLQVGSASASAWGSISPMLFVSGTAIDNSTATGATVSGITTTQFTLGPHALTASNGTSGSPVTYTTAATMYIAGAPSPGANTIITSPYALYINSGDSFFNGTKNSFSGKILIGTTTARDEMLSVNGNIRARQIKIETANWPDYVFASQYTLPNLSDLKAYIDKNKHLPDMPSEKEIAADGQNLGEINKVLVKKVEELTLYLIEKDKQLKQQEENAKIQQQQINLLSKQVEAINKIIQKN</sequence>
<feature type="coiled-coil region" evidence="1">
    <location>
        <begin position="692"/>
        <end position="726"/>
    </location>
</feature>
<gene>
    <name evidence="3" type="ORF">ACFS5N_16770</name>
</gene>
<protein>
    <recommendedName>
        <fullName evidence="5">Peptidase S74 domain-containing protein</fullName>
    </recommendedName>
</protein>
<evidence type="ECO:0000256" key="2">
    <source>
        <dbReference type="SAM" id="SignalP"/>
    </source>
</evidence>
<reference evidence="4" key="1">
    <citation type="journal article" date="2019" name="Int. J. Syst. Evol. Microbiol.">
        <title>The Global Catalogue of Microorganisms (GCM) 10K type strain sequencing project: providing services to taxonomists for standard genome sequencing and annotation.</title>
        <authorList>
            <consortium name="The Broad Institute Genomics Platform"/>
            <consortium name="The Broad Institute Genome Sequencing Center for Infectious Disease"/>
            <person name="Wu L."/>
            <person name="Ma J."/>
        </authorList>
    </citation>
    <scope>NUCLEOTIDE SEQUENCE [LARGE SCALE GENOMIC DNA]</scope>
    <source>
        <strain evidence="4">KCTC 22437</strain>
    </source>
</reference>
<keyword evidence="4" id="KW-1185">Reference proteome</keyword>
<dbReference type="EMBL" id="JBHUPD010000003">
    <property type="protein sequence ID" value="MFD2874138.1"/>
    <property type="molecule type" value="Genomic_DNA"/>
</dbReference>
<feature type="chain" id="PRO_5046991713" description="Peptidase S74 domain-containing protein" evidence="2">
    <location>
        <begin position="20"/>
        <end position="737"/>
    </location>
</feature>
<organism evidence="3 4">
    <name type="scientific">Mucilaginibacter ximonensis</name>
    <dbReference type="NCBI Taxonomy" id="538021"/>
    <lineage>
        <taxon>Bacteria</taxon>
        <taxon>Pseudomonadati</taxon>
        <taxon>Bacteroidota</taxon>
        <taxon>Sphingobacteriia</taxon>
        <taxon>Sphingobacteriales</taxon>
        <taxon>Sphingobacteriaceae</taxon>
        <taxon>Mucilaginibacter</taxon>
    </lineage>
</organism>
<name>A0ABW5YFI4_9SPHI</name>
<comment type="caution">
    <text evidence="3">The sequence shown here is derived from an EMBL/GenBank/DDBJ whole genome shotgun (WGS) entry which is preliminary data.</text>
</comment>
<evidence type="ECO:0000256" key="1">
    <source>
        <dbReference type="SAM" id="Coils"/>
    </source>
</evidence>
<evidence type="ECO:0000313" key="4">
    <source>
        <dbReference type="Proteomes" id="UP001597557"/>
    </source>
</evidence>